<dbReference type="PANTHER" id="PTHR31025:SF30">
    <property type="entry name" value="SI:DKEY-15H8.17"/>
    <property type="match status" value="1"/>
</dbReference>
<name>A0AAV1FPJ7_XYRNO</name>
<protein>
    <submittedName>
        <fullName evidence="1">Uncharacterized protein LOC117823392</fullName>
    </submittedName>
</protein>
<organism evidence="1 2">
    <name type="scientific">Xyrichtys novacula</name>
    <name type="common">Pearly razorfish</name>
    <name type="synonym">Hemipteronotus novacula</name>
    <dbReference type="NCBI Taxonomy" id="13765"/>
    <lineage>
        <taxon>Eukaryota</taxon>
        <taxon>Metazoa</taxon>
        <taxon>Chordata</taxon>
        <taxon>Craniata</taxon>
        <taxon>Vertebrata</taxon>
        <taxon>Euteleostomi</taxon>
        <taxon>Actinopterygii</taxon>
        <taxon>Neopterygii</taxon>
        <taxon>Teleostei</taxon>
        <taxon>Neoteleostei</taxon>
        <taxon>Acanthomorphata</taxon>
        <taxon>Eupercaria</taxon>
        <taxon>Labriformes</taxon>
        <taxon>Labridae</taxon>
        <taxon>Xyrichtys</taxon>
    </lineage>
</organism>
<proteinExistence type="predicted"/>
<accession>A0AAV1FPJ7</accession>
<keyword evidence="2" id="KW-1185">Reference proteome</keyword>
<dbReference type="AlphaFoldDB" id="A0AAV1FPJ7"/>
<dbReference type="PANTHER" id="PTHR31025">
    <property type="entry name" value="SI:CH211-196P9.1-RELATED"/>
    <property type="match status" value="1"/>
</dbReference>
<dbReference type="Proteomes" id="UP001178508">
    <property type="component" value="Chromosome 8"/>
</dbReference>
<reference evidence="1" key="1">
    <citation type="submission" date="2023-08" db="EMBL/GenBank/DDBJ databases">
        <authorList>
            <person name="Alioto T."/>
            <person name="Alioto T."/>
            <person name="Gomez Garrido J."/>
        </authorList>
    </citation>
    <scope>NUCLEOTIDE SEQUENCE</scope>
</reference>
<evidence type="ECO:0000313" key="2">
    <source>
        <dbReference type="Proteomes" id="UP001178508"/>
    </source>
</evidence>
<dbReference type="EMBL" id="OY660871">
    <property type="protein sequence ID" value="CAJ1062884.1"/>
    <property type="molecule type" value="Genomic_DNA"/>
</dbReference>
<gene>
    <name evidence="1" type="ORF">XNOV1_A014520</name>
</gene>
<evidence type="ECO:0000313" key="1">
    <source>
        <dbReference type="EMBL" id="CAJ1062884.1"/>
    </source>
</evidence>
<sequence length="569" mass="63861">MSTVGEQIKDIILKVLPSLSEDTQQRVISELQTMGVETVEDLKYVKQDDMRDLLPITQQRKLLEAFKTEASPVPLNLQFLPVNPAHIKLPTITSPLPCFSPTNFSLQPSFSQEATPCSATPCSATPCSATPCSATPCSATPCSATPCSSRVGKRTSNIPDKWPENFEVPWHKMPDGVKLAMANMRRPSPEKRRQMIRILVDELRKCDINPTRHECLIVCRNIVRQYPSSFADMTPGGAIVGEGFSTLLSQVKRRIENLNRAGIIKRHRSSGLCKPADSYGCVHFQPAMPLDETEETLELKRQQLQDIYKKEGSHASEKAQVIKLMNTTFCLQRSQINYSLISSTEDLKIHWPYLFTERGVFCHFESLTDINVLQSLELSMKECGHGVEKYLWAKMKNIDLHSVVSKDGELTLRVVQLLLTYFDEDTEGLILSTKACATAADVECTLELPDSPRLVLLMSEDKATVNQWMISNDEQVICEGSQPSVMSGLAALFATYYVFNLQYQEEAAKTLEFVQRRFIGINPERGSKANFKKVVSKKTGKLVQKKADPLNAHVATLIKNLTDFEWGFM</sequence>